<evidence type="ECO:0000256" key="1">
    <source>
        <dbReference type="ARBA" id="ARBA00023125"/>
    </source>
</evidence>
<dbReference type="Proteomes" id="UP001141950">
    <property type="component" value="Unassembled WGS sequence"/>
</dbReference>
<evidence type="ECO:0000259" key="2">
    <source>
        <dbReference type="PROSITE" id="PS50995"/>
    </source>
</evidence>
<gene>
    <name evidence="3" type="ORF">NQZ67_02830</name>
</gene>
<dbReference type="AlphaFoldDB" id="A0A9X2S792"/>
<evidence type="ECO:0000313" key="3">
    <source>
        <dbReference type="EMBL" id="MCR2802805.1"/>
    </source>
</evidence>
<dbReference type="GO" id="GO:0006950">
    <property type="term" value="P:response to stress"/>
    <property type="evidence" value="ECO:0007669"/>
    <property type="project" value="TreeGrafter"/>
</dbReference>
<dbReference type="Pfam" id="PF01047">
    <property type="entry name" value="MarR"/>
    <property type="match status" value="1"/>
</dbReference>
<protein>
    <submittedName>
        <fullName evidence="3">MarR family transcriptional regulator</fullName>
    </submittedName>
</protein>
<keyword evidence="4" id="KW-1185">Reference proteome</keyword>
<keyword evidence="1" id="KW-0238">DNA-binding</keyword>
<evidence type="ECO:0000313" key="4">
    <source>
        <dbReference type="Proteomes" id="UP001141950"/>
    </source>
</evidence>
<comment type="caution">
    <text evidence="3">The sequence shown here is derived from an EMBL/GenBank/DDBJ whole genome shotgun (WGS) entry which is preliminary data.</text>
</comment>
<proteinExistence type="predicted"/>
<dbReference type="PANTHER" id="PTHR33164:SF99">
    <property type="entry name" value="MARR FAMILY REGULATORY PROTEIN"/>
    <property type="match status" value="1"/>
</dbReference>
<accession>A0A9X2S792</accession>
<dbReference type="EMBL" id="JANIPJ010000002">
    <property type="protein sequence ID" value="MCR2802805.1"/>
    <property type="molecule type" value="Genomic_DNA"/>
</dbReference>
<dbReference type="SUPFAM" id="SSF46785">
    <property type="entry name" value="Winged helix' DNA-binding domain"/>
    <property type="match status" value="1"/>
</dbReference>
<dbReference type="InterPro" id="IPR039422">
    <property type="entry name" value="MarR/SlyA-like"/>
</dbReference>
<dbReference type="PRINTS" id="PR00598">
    <property type="entry name" value="HTHMARR"/>
</dbReference>
<dbReference type="InterPro" id="IPR000835">
    <property type="entry name" value="HTH_MarR-typ"/>
</dbReference>
<dbReference type="InterPro" id="IPR036388">
    <property type="entry name" value="WH-like_DNA-bd_sf"/>
</dbReference>
<reference evidence="3" key="1">
    <citation type="submission" date="2022-08" db="EMBL/GenBank/DDBJ databases">
        <title>The genomic sequence of strain Paenibacillus sp. SCIV0701.</title>
        <authorList>
            <person name="Zhao H."/>
        </authorList>
    </citation>
    <scope>NUCLEOTIDE SEQUENCE</scope>
    <source>
        <strain evidence="3">SCIV0701</strain>
    </source>
</reference>
<dbReference type="Gene3D" id="1.10.10.10">
    <property type="entry name" value="Winged helix-like DNA-binding domain superfamily/Winged helix DNA-binding domain"/>
    <property type="match status" value="1"/>
</dbReference>
<dbReference type="RefSeq" id="WP_257442566.1">
    <property type="nucleotide sequence ID" value="NZ_JANIPJ010000002.1"/>
</dbReference>
<name>A0A9X2S792_9BACL</name>
<dbReference type="GO" id="GO:0003700">
    <property type="term" value="F:DNA-binding transcription factor activity"/>
    <property type="evidence" value="ECO:0007669"/>
    <property type="project" value="InterPro"/>
</dbReference>
<dbReference type="PANTHER" id="PTHR33164">
    <property type="entry name" value="TRANSCRIPTIONAL REGULATOR, MARR FAMILY"/>
    <property type="match status" value="1"/>
</dbReference>
<dbReference type="PROSITE" id="PS50995">
    <property type="entry name" value="HTH_MARR_2"/>
    <property type="match status" value="1"/>
</dbReference>
<feature type="domain" description="HTH marR-type" evidence="2">
    <location>
        <begin position="1"/>
        <end position="136"/>
    </location>
</feature>
<sequence>MTSLASRFQRSVTQLNRLFASMIMDRLNSQVTGTQMYMLHYIRESGKCRLTELADKLEVKPSAVTVMIDRLEKAEFVKRTNDPADRRVILVELTGEGERILNQAHEMREQIIGSYLNKLDADEAAIATDVLEKMVSYAQQADD</sequence>
<organism evidence="3 4">
    <name type="scientific">Paenibacillus soyae</name>
    <dbReference type="NCBI Taxonomy" id="2969249"/>
    <lineage>
        <taxon>Bacteria</taxon>
        <taxon>Bacillati</taxon>
        <taxon>Bacillota</taxon>
        <taxon>Bacilli</taxon>
        <taxon>Bacillales</taxon>
        <taxon>Paenibacillaceae</taxon>
        <taxon>Paenibacillus</taxon>
    </lineage>
</organism>
<dbReference type="InterPro" id="IPR036390">
    <property type="entry name" value="WH_DNA-bd_sf"/>
</dbReference>
<dbReference type="GO" id="GO:0003677">
    <property type="term" value="F:DNA binding"/>
    <property type="evidence" value="ECO:0007669"/>
    <property type="project" value="UniProtKB-KW"/>
</dbReference>
<dbReference type="SMART" id="SM00347">
    <property type="entry name" value="HTH_MARR"/>
    <property type="match status" value="1"/>
</dbReference>